<accession>A0A8J5VE95</accession>
<protein>
    <submittedName>
        <fullName evidence="2">Uncharacterized protein</fullName>
    </submittedName>
</protein>
<evidence type="ECO:0000313" key="3">
    <source>
        <dbReference type="Proteomes" id="UP000729402"/>
    </source>
</evidence>
<keyword evidence="3" id="KW-1185">Reference proteome</keyword>
<feature type="region of interest" description="Disordered" evidence="1">
    <location>
        <begin position="1"/>
        <end position="97"/>
    </location>
</feature>
<dbReference type="Proteomes" id="UP000729402">
    <property type="component" value="Unassembled WGS sequence"/>
</dbReference>
<organism evidence="2 3">
    <name type="scientific">Zizania palustris</name>
    <name type="common">Northern wild rice</name>
    <dbReference type="NCBI Taxonomy" id="103762"/>
    <lineage>
        <taxon>Eukaryota</taxon>
        <taxon>Viridiplantae</taxon>
        <taxon>Streptophyta</taxon>
        <taxon>Embryophyta</taxon>
        <taxon>Tracheophyta</taxon>
        <taxon>Spermatophyta</taxon>
        <taxon>Magnoliopsida</taxon>
        <taxon>Liliopsida</taxon>
        <taxon>Poales</taxon>
        <taxon>Poaceae</taxon>
        <taxon>BOP clade</taxon>
        <taxon>Oryzoideae</taxon>
        <taxon>Oryzeae</taxon>
        <taxon>Zizaniinae</taxon>
        <taxon>Zizania</taxon>
    </lineage>
</organism>
<reference evidence="2" key="2">
    <citation type="submission" date="2021-02" db="EMBL/GenBank/DDBJ databases">
        <authorList>
            <person name="Kimball J.A."/>
            <person name="Haas M.W."/>
            <person name="Macchietto M."/>
            <person name="Kono T."/>
            <person name="Duquette J."/>
            <person name="Shao M."/>
        </authorList>
    </citation>
    <scope>NUCLEOTIDE SEQUENCE</scope>
    <source>
        <tissue evidence="2">Fresh leaf tissue</tissue>
    </source>
</reference>
<comment type="caution">
    <text evidence="2">The sequence shown here is derived from an EMBL/GenBank/DDBJ whole genome shotgun (WGS) entry which is preliminary data.</text>
</comment>
<proteinExistence type="predicted"/>
<sequence length="97" mass="10328">MRLGILGALSYPSTNEDATANKGSRNGERERKSSDLGVGGAQLRRRQRRGRGAGQRAGRVDVEGLEEEEHAAERHSNRQWAVGSGSDGGASQLPCLA</sequence>
<evidence type="ECO:0000313" key="2">
    <source>
        <dbReference type="EMBL" id="KAG8056491.1"/>
    </source>
</evidence>
<feature type="compositionally biased region" description="Polar residues" evidence="1">
    <location>
        <begin position="11"/>
        <end position="24"/>
    </location>
</feature>
<feature type="compositionally biased region" description="Basic and acidic residues" evidence="1">
    <location>
        <begin position="25"/>
        <end position="34"/>
    </location>
</feature>
<dbReference type="AlphaFoldDB" id="A0A8J5VE95"/>
<dbReference type="EMBL" id="JAAALK010000287">
    <property type="protein sequence ID" value="KAG8056491.1"/>
    <property type="molecule type" value="Genomic_DNA"/>
</dbReference>
<reference evidence="2" key="1">
    <citation type="journal article" date="2021" name="bioRxiv">
        <title>Whole Genome Assembly and Annotation of Northern Wild Rice, Zizania palustris L., Supports a Whole Genome Duplication in the Zizania Genus.</title>
        <authorList>
            <person name="Haas M."/>
            <person name="Kono T."/>
            <person name="Macchietto M."/>
            <person name="Millas R."/>
            <person name="McGilp L."/>
            <person name="Shao M."/>
            <person name="Duquette J."/>
            <person name="Hirsch C.N."/>
            <person name="Kimball J."/>
        </authorList>
    </citation>
    <scope>NUCLEOTIDE SEQUENCE</scope>
    <source>
        <tissue evidence="2">Fresh leaf tissue</tissue>
    </source>
</reference>
<gene>
    <name evidence="2" type="ORF">GUJ93_ZPchr0002g26193</name>
</gene>
<evidence type="ECO:0000256" key="1">
    <source>
        <dbReference type="SAM" id="MobiDB-lite"/>
    </source>
</evidence>
<name>A0A8J5VE95_ZIZPA</name>